<evidence type="ECO:0000313" key="1">
    <source>
        <dbReference type="EMBL" id="EMB24779.1"/>
    </source>
</evidence>
<dbReference type="HOGENOM" id="CLU_2132404_0_0_12"/>
<sequence>MIDDFIAKSRYLILVKKFSLPYVLNKWKKASEDMPFRKEYLIYEYLNNLCTRNVLKEIFTHSFNICKQLIYFFENLFIMDYPISVIFPSIIGKIFMQCYTSTSSRIECCPVSI</sequence>
<dbReference type="Proteomes" id="UP000011701">
    <property type="component" value="Chromosome"/>
</dbReference>
<accession>A0A0F6MT87</accession>
<protein>
    <submittedName>
        <fullName evidence="1">Uncharacterized protein</fullName>
    </submittedName>
</protein>
<organism evidence="1">
    <name type="scientific">Treponema denticola OTK</name>
    <dbReference type="NCBI Taxonomy" id="999434"/>
    <lineage>
        <taxon>Bacteria</taxon>
        <taxon>Pseudomonadati</taxon>
        <taxon>Spirochaetota</taxon>
        <taxon>Spirochaetia</taxon>
        <taxon>Spirochaetales</taxon>
        <taxon>Treponemataceae</taxon>
        <taxon>Treponema</taxon>
    </lineage>
</organism>
<proteinExistence type="predicted"/>
<comment type="caution">
    <text evidence="1">The sequence shown here is derived from an EMBL/GenBank/DDBJ whole genome shotgun (WGS) entry which is preliminary data.</text>
</comment>
<dbReference type="EMBL" id="AGDY01000001">
    <property type="protein sequence ID" value="EMB24779.1"/>
    <property type="molecule type" value="Genomic_DNA"/>
</dbReference>
<reference evidence="1" key="1">
    <citation type="submission" date="2012-01" db="EMBL/GenBank/DDBJ databases">
        <title>The Genome Sequence of Treponema denticola OTK.</title>
        <authorList>
            <consortium name="The Broad Institute Genome Sequencing Platform"/>
            <person name="Earl A."/>
            <person name="Ward D."/>
            <person name="Feldgarden M."/>
            <person name="Gevers D."/>
            <person name="Blanton J.M."/>
            <person name="Fenno C.J."/>
            <person name="Baranova O.V."/>
            <person name="Mathney J."/>
            <person name="Dewhirst F.E."/>
            <person name="Izard J."/>
            <person name="Young S.K."/>
            <person name="Zeng Q."/>
            <person name="Gargeya S."/>
            <person name="Fitzgerald M."/>
            <person name="Haas B."/>
            <person name="Abouelleil A."/>
            <person name="Alvarado L."/>
            <person name="Arachchi H.M."/>
            <person name="Berlin A."/>
            <person name="Chapman S.B."/>
            <person name="Gearin G."/>
            <person name="Goldberg J."/>
            <person name="Griggs A."/>
            <person name="Gujja S."/>
            <person name="Hansen M."/>
            <person name="Heiman D."/>
            <person name="Howarth C."/>
            <person name="Larimer J."/>
            <person name="Lui A."/>
            <person name="MacDonald P.J.P."/>
            <person name="McCowen C."/>
            <person name="Montmayeur A."/>
            <person name="Murphy C."/>
            <person name="Neiman D."/>
            <person name="Pearson M."/>
            <person name="Priest M."/>
            <person name="Roberts A."/>
            <person name="Saif S."/>
            <person name="Shea T."/>
            <person name="Sisk P."/>
            <person name="Stolte C."/>
            <person name="Sykes S."/>
            <person name="Wortman J."/>
            <person name="Nusbaum C."/>
            <person name="Birren B."/>
        </authorList>
    </citation>
    <scope>NUCLEOTIDE SEQUENCE [LARGE SCALE GENOMIC DNA]</scope>
    <source>
        <strain evidence="1">OTK</strain>
    </source>
</reference>
<dbReference type="AlphaFoldDB" id="A0A0F6MT87"/>
<gene>
    <name evidence="1" type="ORF">HMPREF9723_00010</name>
</gene>
<name>A0A0F6MT87_TREDN</name>